<feature type="chain" id="PRO_5044338253" evidence="8">
    <location>
        <begin position="21"/>
        <end position="289"/>
    </location>
</feature>
<feature type="domain" description="Ribophorin II C-terminal" evidence="9">
    <location>
        <begin position="181"/>
        <end position="284"/>
    </location>
</feature>
<dbReference type="GO" id="GO:0008250">
    <property type="term" value="C:oligosaccharyltransferase complex"/>
    <property type="evidence" value="ECO:0007669"/>
    <property type="project" value="InterPro"/>
</dbReference>
<evidence type="ECO:0000256" key="1">
    <source>
        <dbReference type="ARBA" id="ARBA00004477"/>
    </source>
</evidence>
<keyword evidence="2 7" id="KW-0812">Transmembrane</keyword>
<dbReference type="Pfam" id="PF25147">
    <property type="entry name" value="Ribophorin_II_C"/>
    <property type="match status" value="1"/>
</dbReference>
<evidence type="ECO:0000256" key="4">
    <source>
        <dbReference type="ARBA" id="ARBA00022824"/>
    </source>
</evidence>
<evidence type="ECO:0000256" key="5">
    <source>
        <dbReference type="ARBA" id="ARBA00022989"/>
    </source>
</evidence>
<dbReference type="InterPro" id="IPR056790">
    <property type="entry name" value="Ribophorin_II_C"/>
</dbReference>
<keyword evidence="4" id="KW-0256">Endoplasmic reticulum</keyword>
<evidence type="ECO:0000256" key="7">
    <source>
        <dbReference type="SAM" id="Phobius"/>
    </source>
</evidence>
<keyword evidence="11" id="KW-1185">Reference proteome</keyword>
<feature type="transmembrane region" description="Helical" evidence="7">
    <location>
        <begin position="226"/>
        <end position="249"/>
    </location>
</feature>
<evidence type="ECO:0000259" key="9">
    <source>
        <dbReference type="Pfam" id="PF25147"/>
    </source>
</evidence>
<comment type="subcellular location">
    <subcellularLocation>
        <location evidence="1">Endoplasmic reticulum membrane</location>
        <topology evidence="1">Multi-pass membrane protein</topology>
    </subcellularLocation>
</comment>
<reference evidence="10" key="1">
    <citation type="journal article" date="2021" name="Nat. Commun.">
        <title>Genetic determinants of endophytism in the Arabidopsis root mycobiome.</title>
        <authorList>
            <person name="Mesny F."/>
            <person name="Miyauchi S."/>
            <person name="Thiergart T."/>
            <person name="Pickel B."/>
            <person name="Atanasova L."/>
            <person name="Karlsson M."/>
            <person name="Huettel B."/>
            <person name="Barry K.W."/>
            <person name="Haridas S."/>
            <person name="Chen C."/>
            <person name="Bauer D."/>
            <person name="Andreopoulos W."/>
            <person name="Pangilinan J."/>
            <person name="LaButti K."/>
            <person name="Riley R."/>
            <person name="Lipzen A."/>
            <person name="Clum A."/>
            <person name="Drula E."/>
            <person name="Henrissat B."/>
            <person name="Kohler A."/>
            <person name="Grigoriev I.V."/>
            <person name="Martin F.M."/>
            <person name="Hacquard S."/>
        </authorList>
    </citation>
    <scope>NUCLEOTIDE SEQUENCE</scope>
    <source>
        <strain evidence="10">MPI-CAGE-AT-0016</strain>
    </source>
</reference>
<accession>A0A8K0TSV5</accession>
<sequence>MRLLHSILPALALAASGVSAASSWSFADATVTRVSKTEGDVKQPLAATAPLKNALSLGAKDSIKIVLTAKDSGKAKRPHQAFLVLRETADTTGLDAHFPLTLKENGKGVVEIAQKDLPVQHSVSSGPLSARIVIGSFGAAQALETDGLFEITVNHGDDRAAAQSHTPALRYGKREQIIHQFRAPVQTPPKIISIFFALAVFATFPAVLVAWAALGGNVGDAAKSFSSAPVSHAVFFGALVAMEGALFLYHVQWTLFQFLPVAGFISVVAFVSGSKALGEIQGRRLAGQR</sequence>
<dbReference type="InterPro" id="IPR008814">
    <property type="entry name" value="Swp1"/>
</dbReference>
<feature type="signal peptide" evidence="8">
    <location>
        <begin position="1"/>
        <end position="20"/>
    </location>
</feature>
<dbReference type="UniPathway" id="UPA00378"/>
<keyword evidence="3 8" id="KW-0732">Signal</keyword>
<evidence type="ECO:0000256" key="2">
    <source>
        <dbReference type="ARBA" id="ARBA00022692"/>
    </source>
</evidence>
<evidence type="ECO:0000313" key="11">
    <source>
        <dbReference type="Proteomes" id="UP000813385"/>
    </source>
</evidence>
<evidence type="ECO:0000256" key="3">
    <source>
        <dbReference type="ARBA" id="ARBA00022729"/>
    </source>
</evidence>
<organism evidence="10 11">
    <name type="scientific">Plectosphaerella cucumerina</name>
    <dbReference type="NCBI Taxonomy" id="40658"/>
    <lineage>
        <taxon>Eukaryota</taxon>
        <taxon>Fungi</taxon>
        <taxon>Dikarya</taxon>
        <taxon>Ascomycota</taxon>
        <taxon>Pezizomycotina</taxon>
        <taxon>Sordariomycetes</taxon>
        <taxon>Hypocreomycetidae</taxon>
        <taxon>Glomerellales</taxon>
        <taxon>Plectosphaerellaceae</taxon>
        <taxon>Plectosphaerella</taxon>
    </lineage>
</organism>
<dbReference type="EMBL" id="JAGPXD010000001">
    <property type="protein sequence ID" value="KAH7375246.1"/>
    <property type="molecule type" value="Genomic_DNA"/>
</dbReference>
<feature type="transmembrane region" description="Helical" evidence="7">
    <location>
        <begin position="191"/>
        <end position="214"/>
    </location>
</feature>
<dbReference type="AlphaFoldDB" id="A0A8K0TSV5"/>
<proteinExistence type="predicted"/>
<protein>
    <submittedName>
        <fullName evidence="10">Oligosaccharyltransferase subunit Ribophorin II-domain-containing protein</fullName>
    </submittedName>
</protein>
<evidence type="ECO:0000256" key="8">
    <source>
        <dbReference type="SAM" id="SignalP"/>
    </source>
</evidence>
<dbReference type="OrthoDB" id="432292at2759"/>
<keyword evidence="6 7" id="KW-0472">Membrane</keyword>
<dbReference type="PANTHER" id="PTHR12640">
    <property type="entry name" value="RIBOPHORIN II"/>
    <property type="match status" value="1"/>
</dbReference>
<dbReference type="PANTHER" id="PTHR12640:SF0">
    <property type="entry name" value="DOLICHYL-DIPHOSPHOOLIGOSACCHARIDE--PROTEIN GLYCOSYLTRANSFERASE SUBUNIT 2"/>
    <property type="match status" value="1"/>
</dbReference>
<feature type="transmembrane region" description="Helical" evidence="7">
    <location>
        <begin position="255"/>
        <end position="274"/>
    </location>
</feature>
<dbReference type="Proteomes" id="UP000813385">
    <property type="component" value="Unassembled WGS sequence"/>
</dbReference>
<evidence type="ECO:0000313" key="10">
    <source>
        <dbReference type="EMBL" id="KAH7375246.1"/>
    </source>
</evidence>
<gene>
    <name evidence="10" type="ORF">B0T11DRAFT_313875</name>
</gene>
<dbReference type="GO" id="GO:0006487">
    <property type="term" value="P:protein N-linked glycosylation"/>
    <property type="evidence" value="ECO:0007669"/>
    <property type="project" value="TreeGrafter"/>
</dbReference>
<comment type="caution">
    <text evidence="10">The sequence shown here is derived from an EMBL/GenBank/DDBJ whole genome shotgun (WGS) entry which is preliminary data.</text>
</comment>
<evidence type="ECO:0000256" key="6">
    <source>
        <dbReference type="ARBA" id="ARBA00023136"/>
    </source>
</evidence>
<name>A0A8K0TSV5_9PEZI</name>
<keyword evidence="5 7" id="KW-1133">Transmembrane helix</keyword>